<dbReference type="Proteomes" id="UP000643279">
    <property type="component" value="Unassembled WGS sequence"/>
</dbReference>
<keyword evidence="4" id="KW-0804">Transcription</keyword>
<organism evidence="6 7">
    <name type="scientific">Arthrobacter liuii</name>
    <dbReference type="NCBI Taxonomy" id="1476996"/>
    <lineage>
        <taxon>Bacteria</taxon>
        <taxon>Bacillati</taxon>
        <taxon>Actinomycetota</taxon>
        <taxon>Actinomycetes</taxon>
        <taxon>Micrococcales</taxon>
        <taxon>Micrococcaceae</taxon>
        <taxon>Arthrobacter</taxon>
    </lineage>
</organism>
<name>A0ABQ2B1M8_9MICC</name>
<keyword evidence="3" id="KW-0731">Sigma factor</keyword>
<protein>
    <recommendedName>
        <fullName evidence="5">RNA polymerase sigma factor 70 region 4 type 2 domain-containing protein</fullName>
    </recommendedName>
</protein>
<evidence type="ECO:0000256" key="3">
    <source>
        <dbReference type="ARBA" id="ARBA00023082"/>
    </source>
</evidence>
<sequence>MPRCTLHHKSHIRDMRWAGYAENRPYDEVSETVINRMGAQVLHRSLGCLFPIQRQAIVLAYFGCLTYREVAEQLSMPLPTTKWRIREGLPRLGTELEPASPLPAGTVSALHH</sequence>
<keyword evidence="2" id="KW-0805">Transcription regulation</keyword>
<proteinExistence type="inferred from homology"/>
<dbReference type="Pfam" id="PF08281">
    <property type="entry name" value="Sigma70_r4_2"/>
    <property type="match status" value="1"/>
</dbReference>
<keyword evidence="7" id="KW-1185">Reference proteome</keyword>
<feature type="domain" description="RNA polymerase sigma factor 70 region 4 type 2" evidence="5">
    <location>
        <begin position="41"/>
        <end position="88"/>
    </location>
</feature>
<dbReference type="InterPro" id="IPR036388">
    <property type="entry name" value="WH-like_DNA-bd_sf"/>
</dbReference>
<dbReference type="Gene3D" id="1.10.10.10">
    <property type="entry name" value="Winged helix-like DNA-binding domain superfamily/Winged helix DNA-binding domain"/>
    <property type="match status" value="1"/>
</dbReference>
<dbReference type="InterPro" id="IPR013249">
    <property type="entry name" value="RNA_pol_sigma70_r4_t2"/>
</dbReference>
<accession>A0ABQ2B1M8</accession>
<dbReference type="SUPFAM" id="SSF88659">
    <property type="entry name" value="Sigma3 and sigma4 domains of RNA polymerase sigma factors"/>
    <property type="match status" value="1"/>
</dbReference>
<reference evidence="7" key="1">
    <citation type="journal article" date="2019" name="Int. J. Syst. Evol. Microbiol.">
        <title>The Global Catalogue of Microorganisms (GCM) 10K type strain sequencing project: providing services to taxonomists for standard genome sequencing and annotation.</title>
        <authorList>
            <consortium name="The Broad Institute Genomics Platform"/>
            <consortium name="The Broad Institute Genome Sequencing Center for Infectious Disease"/>
            <person name="Wu L."/>
            <person name="Ma J."/>
        </authorList>
    </citation>
    <scope>NUCLEOTIDE SEQUENCE [LARGE SCALE GENOMIC DNA]</scope>
    <source>
        <strain evidence="7">CGMCC 1.12778</strain>
    </source>
</reference>
<evidence type="ECO:0000259" key="5">
    <source>
        <dbReference type="Pfam" id="PF08281"/>
    </source>
</evidence>
<comment type="similarity">
    <text evidence="1">Belongs to the sigma-70 factor family. ECF subfamily.</text>
</comment>
<dbReference type="EMBL" id="BMFW01000056">
    <property type="protein sequence ID" value="GGI02970.1"/>
    <property type="molecule type" value="Genomic_DNA"/>
</dbReference>
<evidence type="ECO:0000256" key="4">
    <source>
        <dbReference type="ARBA" id="ARBA00023163"/>
    </source>
</evidence>
<dbReference type="InterPro" id="IPR013324">
    <property type="entry name" value="RNA_pol_sigma_r3/r4-like"/>
</dbReference>
<comment type="caution">
    <text evidence="6">The sequence shown here is derived from an EMBL/GenBank/DDBJ whole genome shotgun (WGS) entry which is preliminary data.</text>
</comment>
<gene>
    <name evidence="6" type="ORF">GCM10007170_45900</name>
</gene>
<evidence type="ECO:0000256" key="1">
    <source>
        <dbReference type="ARBA" id="ARBA00010641"/>
    </source>
</evidence>
<evidence type="ECO:0000256" key="2">
    <source>
        <dbReference type="ARBA" id="ARBA00023015"/>
    </source>
</evidence>
<evidence type="ECO:0000313" key="7">
    <source>
        <dbReference type="Proteomes" id="UP000643279"/>
    </source>
</evidence>
<evidence type="ECO:0000313" key="6">
    <source>
        <dbReference type="EMBL" id="GGI02970.1"/>
    </source>
</evidence>